<dbReference type="Proteomes" id="UP000585474">
    <property type="component" value="Unassembled WGS sequence"/>
</dbReference>
<keyword evidence="6" id="KW-1185">Reference proteome</keyword>
<comment type="similarity">
    <text evidence="2">Belongs to the MAP65/ASE1 family.</text>
</comment>
<dbReference type="GO" id="GO:0000226">
    <property type="term" value="P:microtubule cytoskeleton organization"/>
    <property type="evidence" value="ECO:0007669"/>
    <property type="project" value="InterPro"/>
</dbReference>
<organism evidence="5 6">
    <name type="scientific">Actinidia rufa</name>
    <dbReference type="NCBI Taxonomy" id="165716"/>
    <lineage>
        <taxon>Eukaryota</taxon>
        <taxon>Viridiplantae</taxon>
        <taxon>Streptophyta</taxon>
        <taxon>Embryophyta</taxon>
        <taxon>Tracheophyta</taxon>
        <taxon>Spermatophyta</taxon>
        <taxon>Magnoliopsida</taxon>
        <taxon>eudicotyledons</taxon>
        <taxon>Gunneridae</taxon>
        <taxon>Pentapetalae</taxon>
        <taxon>asterids</taxon>
        <taxon>Ericales</taxon>
        <taxon>Actinidiaceae</taxon>
        <taxon>Actinidia</taxon>
    </lineage>
</organism>
<dbReference type="GO" id="GO:0008017">
    <property type="term" value="F:microtubule binding"/>
    <property type="evidence" value="ECO:0007669"/>
    <property type="project" value="InterPro"/>
</dbReference>
<reference evidence="5 6" key="1">
    <citation type="submission" date="2019-07" db="EMBL/GenBank/DDBJ databases">
        <title>De Novo Assembly of kiwifruit Actinidia rufa.</title>
        <authorList>
            <person name="Sugita-Konishi S."/>
            <person name="Sato K."/>
            <person name="Mori E."/>
            <person name="Abe Y."/>
            <person name="Kisaki G."/>
            <person name="Hamano K."/>
            <person name="Suezawa K."/>
            <person name="Otani M."/>
            <person name="Fukuda T."/>
            <person name="Manabe T."/>
            <person name="Gomi K."/>
            <person name="Tabuchi M."/>
            <person name="Akimitsu K."/>
            <person name="Kataoka I."/>
        </authorList>
    </citation>
    <scope>NUCLEOTIDE SEQUENCE [LARGE SCALE GENOMIC DNA]</scope>
    <source>
        <strain evidence="6">cv. Fuchu</strain>
    </source>
</reference>
<proteinExistence type="inferred from homology"/>
<sequence length="253" mass="30199">MRHLSRRALDLLAPTRFQRKTTSRPHMPTSATCHCLSQRRRHQPRQQYHVSKCHISSMTFEMQYPDEPPSFDGRPDPKAFIDWVNEMDHFFEYHKLADGRKVRFAKLKLISRAKFLWQSTEAQRRQTPISDWSEMIEVLSSKYIPYSYQQKKNLEAMQKRRNQFIEVLEQIRKFSNALYNDSDDTPSSLVVDEYDLSIRKLEELHSEFRDLQQDKDDRLNHVLELLKIVNSLCKVLDLDFEKTVIKAHPNLVY</sequence>
<dbReference type="InterPro" id="IPR007145">
    <property type="entry name" value="MAP65_Ase1_PRC1"/>
</dbReference>
<dbReference type="AlphaFoldDB" id="A0A7J0GXW1"/>
<protein>
    <submittedName>
        <fullName evidence="5">Microtubule-associated protein 65-9</fullName>
    </submittedName>
</protein>
<keyword evidence="4" id="KW-0963">Cytoplasm</keyword>
<evidence type="ECO:0000256" key="1">
    <source>
        <dbReference type="ARBA" id="ARBA00004245"/>
    </source>
</evidence>
<keyword evidence="4" id="KW-0206">Cytoskeleton</keyword>
<dbReference type="OrthoDB" id="19182at2759"/>
<dbReference type="GO" id="GO:0005737">
    <property type="term" value="C:cytoplasm"/>
    <property type="evidence" value="ECO:0007669"/>
    <property type="project" value="TreeGrafter"/>
</dbReference>
<comment type="caution">
    <text evidence="5">The sequence shown here is derived from an EMBL/GenBank/DDBJ whole genome shotgun (WGS) entry which is preliminary data.</text>
</comment>
<dbReference type="GO" id="GO:0005874">
    <property type="term" value="C:microtubule"/>
    <property type="evidence" value="ECO:0007669"/>
    <property type="project" value="UniProtKB-KW"/>
</dbReference>
<dbReference type="EMBL" id="BJWL01000025">
    <property type="protein sequence ID" value="GFZ15660.1"/>
    <property type="molecule type" value="Genomic_DNA"/>
</dbReference>
<comment type="subcellular location">
    <subcellularLocation>
        <location evidence="1">Cytoplasm</location>
        <location evidence="1">Cytoskeleton</location>
    </subcellularLocation>
</comment>
<dbReference type="PANTHER" id="PTHR19321">
    <property type="entry name" value="PROTEIN REGULATOR OF CYTOKINESIS 1 PRC1-RELATED"/>
    <property type="match status" value="1"/>
</dbReference>
<evidence type="ECO:0000313" key="5">
    <source>
        <dbReference type="EMBL" id="GFZ15660.1"/>
    </source>
</evidence>
<dbReference type="Pfam" id="PF03999">
    <property type="entry name" value="MAP65_ASE1"/>
    <property type="match status" value="1"/>
</dbReference>
<dbReference type="PANTHER" id="PTHR19321:SF7">
    <property type="entry name" value="65-KDA MICROTUBULE-ASSOCIATED PROTEIN 3"/>
    <property type="match status" value="1"/>
</dbReference>
<evidence type="ECO:0000256" key="2">
    <source>
        <dbReference type="ARBA" id="ARBA00006187"/>
    </source>
</evidence>
<evidence type="ECO:0000256" key="3">
    <source>
        <dbReference type="ARBA" id="ARBA00022701"/>
    </source>
</evidence>
<keyword evidence="3" id="KW-0493">Microtubule</keyword>
<dbReference type="GO" id="GO:0005819">
    <property type="term" value="C:spindle"/>
    <property type="evidence" value="ECO:0007669"/>
    <property type="project" value="TreeGrafter"/>
</dbReference>
<evidence type="ECO:0000313" key="6">
    <source>
        <dbReference type="Proteomes" id="UP000585474"/>
    </source>
</evidence>
<accession>A0A7J0GXW1</accession>
<evidence type="ECO:0000256" key="4">
    <source>
        <dbReference type="ARBA" id="ARBA00023212"/>
    </source>
</evidence>
<name>A0A7J0GXW1_9ERIC</name>
<gene>
    <name evidence="5" type="ORF">Acr_25g0000690</name>
</gene>